<evidence type="ECO:0000256" key="3">
    <source>
        <dbReference type="ARBA" id="ARBA00012078"/>
    </source>
</evidence>
<dbReference type="GO" id="GO:0005737">
    <property type="term" value="C:cytoplasm"/>
    <property type="evidence" value="ECO:0007669"/>
    <property type="project" value="UniProtKB-SubCell"/>
</dbReference>
<dbReference type="Proteomes" id="UP000250163">
    <property type="component" value="Chromosome MORIYA"/>
</dbReference>
<dbReference type="GO" id="GO:0004413">
    <property type="term" value="F:homoserine kinase activity"/>
    <property type="evidence" value="ECO:0007669"/>
    <property type="project" value="UniProtKB-UniRule"/>
</dbReference>
<dbReference type="Gene3D" id="3.30.230.10">
    <property type="match status" value="1"/>
</dbReference>
<comment type="similarity">
    <text evidence="2 12">Belongs to the GHMP kinase family. Homoserine kinase subfamily.</text>
</comment>
<evidence type="ECO:0000256" key="7">
    <source>
        <dbReference type="ARBA" id="ARBA00022697"/>
    </source>
</evidence>
<proteinExistence type="inferred from homology"/>
<dbReference type="PANTHER" id="PTHR20861:SF1">
    <property type="entry name" value="HOMOSERINE KINASE"/>
    <property type="match status" value="1"/>
</dbReference>
<dbReference type="Gene3D" id="3.30.70.890">
    <property type="entry name" value="GHMP kinase, C-terminal domain"/>
    <property type="match status" value="1"/>
</dbReference>
<accession>A0A330LPK8</accession>
<evidence type="ECO:0000256" key="11">
    <source>
        <dbReference type="ARBA" id="ARBA00049375"/>
    </source>
</evidence>
<dbReference type="SUPFAM" id="SSF55060">
    <property type="entry name" value="GHMP Kinase, C-terminal domain"/>
    <property type="match status" value="1"/>
</dbReference>
<comment type="pathway">
    <text evidence="1 12">Amino-acid biosynthesis; L-threonine biosynthesis; L-threonine from L-aspartate: step 4/5.</text>
</comment>
<gene>
    <name evidence="12 15" type="primary">thrB</name>
    <name evidence="15" type="ORF">MORIYA_2101</name>
</gene>
<dbReference type="GO" id="GO:0009088">
    <property type="term" value="P:threonine biosynthetic process"/>
    <property type="evidence" value="ECO:0007669"/>
    <property type="project" value="UniProtKB-UniRule"/>
</dbReference>
<dbReference type="InterPro" id="IPR020568">
    <property type="entry name" value="Ribosomal_Su5_D2-typ_SF"/>
</dbReference>
<evidence type="ECO:0000256" key="6">
    <source>
        <dbReference type="ARBA" id="ARBA00022679"/>
    </source>
</evidence>
<dbReference type="Pfam" id="PF00288">
    <property type="entry name" value="GHMP_kinases_N"/>
    <property type="match status" value="1"/>
</dbReference>
<evidence type="ECO:0000256" key="2">
    <source>
        <dbReference type="ARBA" id="ARBA00007370"/>
    </source>
</evidence>
<sequence>MMSLVAYAPASIGNVSVGFDVLGAALAPIDGTLVGDRVYIAATEGEFTLASSGRFAHKLPDDYRENIIYDCYLSYAKALKKRGLTIKSLLMELEKNLPIGSGLGSSAASIVAGLEALNAFHNNVLDDNEMVLLMGELEGQLSGSVHYDNVAPCARGGLQLMLEANGVVSQSIPCFDEWYWVVAYPGTSISTAAAREILPTEYSRADCLTYGRNLAGFIHACYSKQQDLAAAMLKDVIAEPYRAQLIPKFDEVRDYAKELGALATGISGSGPTVFNVMTDLAQAEKLQTWLEANFIQNGDGFCHICKLDKQGARIVGTTL</sequence>
<dbReference type="HAMAP" id="MF_00384">
    <property type="entry name" value="Homoser_kinase"/>
    <property type="match status" value="1"/>
</dbReference>
<keyword evidence="7 12" id="KW-0791">Threonine biosynthesis</keyword>
<feature type="domain" description="GHMP kinase N-terminal" evidence="13">
    <location>
        <begin position="67"/>
        <end position="157"/>
    </location>
</feature>
<dbReference type="EMBL" id="LS483250">
    <property type="protein sequence ID" value="SQD78579.1"/>
    <property type="molecule type" value="Genomic_DNA"/>
</dbReference>
<dbReference type="PRINTS" id="PR00958">
    <property type="entry name" value="HOMSERKINASE"/>
</dbReference>
<evidence type="ECO:0000256" key="12">
    <source>
        <dbReference type="HAMAP-Rule" id="MF_00384"/>
    </source>
</evidence>
<evidence type="ECO:0000313" key="16">
    <source>
        <dbReference type="Proteomes" id="UP000250163"/>
    </source>
</evidence>
<keyword evidence="9 12" id="KW-0418">Kinase</keyword>
<evidence type="ECO:0000259" key="13">
    <source>
        <dbReference type="Pfam" id="PF00288"/>
    </source>
</evidence>
<dbReference type="NCBIfam" id="TIGR00191">
    <property type="entry name" value="thrB"/>
    <property type="match status" value="1"/>
</dbReference>
<evidence type="ECO:0000313" key="15">
    <source>
        <dbReference type="EMBL" id="SQD78579.1"/>
    </source>
</evidence>
<evidence type="ECO:0000256" key="10">
    <source>
        <dbReference type="ARBA" id="ARBA00022840"/>
    </source>
</evidence>
<reference evidence="16" key="1">
    <citation type="submission" date="2018-05" db="EMBL/GenBank/DDBJ databases">
        <authorList>
            <person name="Cea G.-C."/>
            <person name="William W."/>
        </authorList>
    </citation>
    <scope>NUCLEOTIDE SEQUENCE [LARGE SCALE GENOMIC DNA]</scope>
    <source>
        <strain evidence="16">DB21MT 5</strain>
    </source>
</reference>
<evidence type="ECO:0000256" key="8">
    <source>
        <dbReference type="ARBA" id="ARBA00022741"/>
    </source>
</evidence>
<dbReference type="PANTHER" id="PTHR20861">
    <property type="entry name" value="HOMOSERINE/4-DIPHOSPHOCYTIDYL-2-C-METHYL-D-ERYTHRITOL KINASE"/>
    <property type="match status" value="1"/>
</dbReference>
<evidence type="ECO:0000256" key="5">
    <source>
        <dbReference type="ARBA" id="ARBA00022605"/>
    </source>
</evidence>
<evidence type="ECO:0000256" key="4">
    <source>
        <dbReference type="ARBA" id="ARBA00017858"/>
    </source>
</evidence>
<dbReference type="NCBIfam" id="NF002288">
    <property type="entry name" value="PRK01212.1-4"/>
    <property type="match status" value="1"/>
</dbReference>
<dbReference type="PIRSF" id="PIRSF000676">
    <property type="entry name" value="Homoser_kin"/>
    <property type="match status" value="1"/>
</dbReference>
<feature type="binding site" evidence="12">
    <location>
        <begin position="98"/>
        <end position="108"/>
    </location>
    <ligand>
        <name>ATP</name>
        <dbReference type="ChEBI" id="CHEBI:30616"/>
    </ligand>
</feature>
<evidence type="ECO:0000259" key="14">
    <source>
        <dbReference type="Pfam" id="PF08544"/>
    </source>
</evidence>
<dbReference type="InterPro" id="IPR006204">
    <property type="entry name" value="GHMP_kinase_N_dom"/>
</dbReference>
<organism evidence="15 16">
    <name type="scientific">Moritella yayanosii</name>
    <dbReference type="NCBI Taxonomy" id="69539"/>
    <lineage>
        <taxon>Bacteria</taxon>
        <taxon>Pseudomonadati</taxon>
        <taxon>Pseudomonadota</taxon>
        <taxon>Gammaproteobacteria</taxon>
        <taxon>Alteromonadales</taxon>
        <taxon>Moritellaceae</taxon>
        <taxon>Moritella</taxon>
    </lineage>
</organism>
<dbReference type="InterPro" id="IPR013750">
    <property type="entry name" value="GHMP_kinase_C_dom"/>
</dbReference>
<keyword evidence="12" id="KW-0963">Cytoplasm</keyword>
<comment type="function">
    <text evidence="12">Catalyzes the ATP-dependent phosphorylation of L-homoserine to L-homoserine phosphate.</text>
</comment>
<keyword evidence="16" id="KW-1185">Reference proteome</keyword>
<dbReference type="PROSITE" id="PS00627">
    <property type="entry name" value="GHMP_KINASES_ATP"/>
    <property type="match status" value="1"/>
</dbReference>
<keyword evidence="6 12" id="KW-0808">Transferase</keyword>
<name>A0A330LPK8_9GAMM</name>
<dbReference type="EC" id="2.7.1.39" evidence="3 12"/>
<dbReference type="UniPathway" id="UPA00050">
    <property type="reaction ID" value="UER00064"/>
</dbReference>
<evidence type="ECO:0000256" key="1">
    <source>
        <dbReference type="ARBA" id="ARBA00005015"/>
    </source>
</evidence>
<dbReference type="KEGG" id="mya:MORIYA_2101"/>
<comment type="catalytic activity">
    <reaction evidence="11 12">
        <text>L-homoserine + ATP = O-phospho-L-homoserine + ADP + H(+)</text>
        <dbReference type="Rhea" id="RHEA:13985"/>
        <dbReference type="ChEBI" id="CHEBI:15378"/>
        <dbReference type="ChEBI" id="CHEBI:30616"/>
        <dbReference type="ChEBI" id="CHEBI:57476"/>
        <dbReference type="ChEBI" id="CHEBI:57590"/>
        <dbReference type="ChEBI" id="CHEBI:456216"/>
        <dbReference type="EC" id="2.7.1.39"/>
    </reaction>
</comment>
<keyword evidence="8 12" id="KW-0547">Nucleotide-binding</keyword>
<keyword evidence="5 12" id="KW-0028">Amino-acid biosynthesis</keyword>
<dbReference type="AlphaFoldDB" id="A0A330LPK8"/>
<feature type="domain" description="GHMP kinase C-terminal" evidence="14">
    <location>
        <begin position="225"/>
        <end position="292"/>
    </location>
</feature>
<dbReference type="GO" id="GO:0005524">
    <property type="term" value="F:ATP binding"/>
    <property type="evidence" value="ECO:0007669"/>
    <property type="project" value="UniProtKB-UniRule"/>
</dbReference>
<keyword evidence="10 12" id="KW-0067">ATP-binding</keyword>
<dbReference type="InterPro" id="IPR014721">
    <property type="entry name" value="Ribsml_uS5_D2-typ_fold_subgr"/>
</dbReference>
<dbReference type="SUPFAM" id="SSF54211">
    <property type="entry name" value="Ribosomal protein S5 domain 2-like"/>
    <property type="match status" value="1"/>
</dbReference>
<dbReference type="InterPro" id="IPR000870">
    <property type="entry name" value="Homoserine_kinase"/>
</dbReference>
<comment type="subcellular location">
    <subcellularLocation>
        <location evidence="12">Cytoplasm</location>
    </subcellularLocation>
</comment>
<dbReference type="InterPro" id="IPR036554">
    <property type="entry name" value="GHMP_kinase_C_sf"/>
</dbReference>
<evidence type="ECO:0000256" key="9">
    <source>
        <dbReference type="ARBA" id="ARBA00022777"/>
    </source>
</evidence>
<protein>
    <recommendedName>
        <fullName evidence="4 12">Homoserine kinase</fullName>
        <shortName evidence="12">HK</shortName>
        <shortName evidence="12">HSK</shortName>
        <ecNumber evidence="3 12">2.7.1.39</ecNumber>
    </recommendedName>
</protein>
<dbReference type="Pfam" id="PF08544">
    <property type="entry name" value="GHMP_kinases_C"/>
    <property type="match status" value="1"/>
</dbReference>
<dbReference type="InterPro" id="IPR006203">
    <property type="entry name" value="GHMP_knse_ATP-bd_CS"/>
</dbReference>